<dbReference type="Gene3D" id="1.25.40.10">
    <property type="entry name" value="Tetratricopeptide repeat domain"/>
    <property type="match status" value="2"/>
</dbReference>
<evidence type="ECO:0000256" key="2">
    <source>
        <dbReference type="ARBA" id="ARBA00022803"/>
    </source>
</evidence>
<evidence type="ECO:0000256" key="4">
    <source>
        <dbReference type="SAM" id="SignalP"/>
    </source>
</evidence>
<comment type="caution">
    <text evidence="5">The sequence shown here is derived from an EMBL/GenBank/DDBJ whole genome shotgun (WGS) entry which is preliminary data.</text>
</comment>
<protein>
    <recommendedName>
        <fullName evidence="7">Tetratricopeptide repeat protein</fullName>
    </recommendedName>
</protein>
<dbReference type="Pfam" id="PF07719">
    <property type="entry name" value="TPR_2"/>
    <property type="match status" value="1"/>
</dbReference>
<proteinExistence type="predicted"/>
<feature type="signal peptide" evidence="4">
    <location>
        <begin position="1"/>
        <end position="26"/>
    </location>
</feature>
<keyword evidence="6" id="KW-1185">Reference proteome</keyword>
<evidence type="ECO:0000313" key="5">
    <source>
        <dbReference type="EMBL" id="PCO04786.1"/>
    </source>
</evidence>
<sequence length="228" mass="25167">MSNLLNRQLLKQLVVCVALLAPAADATESAPDLVAEAEALAQEGDYDAALPLYEQAIAELEEEPRAQHNLRYRYGIILSALGGALRPDLYPLARAQFESVLDFLDSGASLPHSPARVRSALAHTYHQQAATAEAGKQVDLLRNAYFLYKGAVPELATQREWHNLAITYFNLGQVCEWQGNLVEAVDWLEKAVELDMEHGFADLEEDRAYLLALREQLNPPAQATTTAL</sequence>
<dbReference type="Proteomes" id="UP000218427">
    <property type="component" value="Unassembled WGS sequence"/>
</dbReference>
<dbReference type="PROSITE" id="PS50005">
    <property type="entry name" value="TPR"/>
    <property type="match status" value="1"/>
</dbReference>
<accession>A0ABX4HXI8</accession>
<dbReference type="InterPro" id="IPR019734">
    <property type="entry name" value="TPR_rpt"/>
</dbReference>
<keyword evidence="4" id="KW-0732">Signal</keyword>
<dbReference type="SUPFAM" id="SSF48452">
    <property type="entry name" value="TPR-like"/>
    <property type="match status" value="1"/>
</dbReference>
<evidence type="ECO:0000313" key="6">
    <source>
        <dbReference type="Proteomes" id="UP000218427"/>
    </source>
</evidence>
<dbReference type="Pfam" id="PF13176">
    <property type="entry name" value="TPR_7"/>
    <property type="match status" value="1"/>
</dbReference>
<dbReference type="EMBL" id="LRFG02000004">
    <property type="protein sequence ID" value="PCO04786.1"/>
    <property type="molecule type" value="Genomic_DNA"/>
</dbReference>
<feature type="repeat" description="TPR" evidence="3">
    <location>
        <begin position="165"/>
        <end position="198"/>
    </location>
</feature>
<dbReference type="InterPro" id="IPR013105">
    <property type="entry name" value="TPR_2"/>
</dbReference>
<keyword evidence="1" id="KW-0677">Repeat</keyword>
<gene>
    <name evidence="5" type="ORF">AWR36_012370</name>
</gene>
<feature type="chain" id="PRO_5047426627" description="Tetratricopeptide repeat protein" evidence="4">
    <location>
        <begin position="27"/>
        <end position="228"/>
    </location>
</feature>
<name>A0ABX4HXI8_9GAMM</name>
<organism evidence="5 6">
    <name type="scientific">Microbulbifer flavimaris</name>
    <dbReference type="NCBI Taxonomy" id="1781068"/>
    <lineage>
        <taxon>Bacteria</taxon>
        <taxon>Pseudomonadati</taxon>
        <taxon>Pseudomonadota</taxon>
        <taxon>Gammaproteobacteria</taxon>
        <taxon>Cellvibrionales</taxon>
        <taxon>Microbulbiferaceae</taxon>
        <taxon>Microbulbifer</taxon>
    </lineage>
</organism>
<dbReference type="InterPro" id="IPR011990">
    <property type="entry name" value="TPR-like_helical_dom_sf"/>
</dbReference>
<evidence type="ECO:0000256" key="3">
    <source>
        <dbReference type="PROSITE-ProRule" id="PRU00339"/>
    </source>
</evidence>
<reference evidence="5" key="1">
    <citation type="submission" date="2017-08" db="EMBL/GenBank/DDBJ databases">
        <title>Microbulbifer marisrubri sp. nov., a halophilic alphaproteobacterium isolated from marine sediment of the Yellow Sea, China.</title>
        <authorList>
            <person name="Zhang G."/>
            <person name="Xiong Q."/>
        </authorList>
    </citation>
    <scope>NUCLEOTIDE SEQUENCE [LARGE SCALE GENOMIC DNA]</scope>
    <source>
        <strain evidence="5">WRN-8</strain>
    </source>
</reference>
<evidence type="ECO:0008006" key="7">
    <source>
        <dbReference type="Google" id="ProtNLM"/>
    </source>
</evidence>
<evidence type="ECO:0000256" key="1">
    <source>
        <dbReference type="ARBA" id="ARBA00022737"/>
    </source>
</evidence>
<keyword evidence="2 3" id="KW-0802">TPR repeat</keyword>
<dbReference type="SMART" id="SM00028">
    <property type="entry name" value="TPR"/>
    <property type="match status" value="2"/>
</dbReference>